<dbReference type="OrthoDB" id="1495410at2"/>
<dbReference type="eggNOG" id="ENOG503372W">
    <property type="taxonomic scope" value="Bacteria"/>
</dbReference>
<name>F2IEA6_FLUTR</name>
<protein>
    <recommendedName>
        <fullName evidence="1">Bacterial HORMA domain-containing protein</fullName>
    </recommendedName>
</protein>
<keyword evidence="3" id="KW-1185">Reference proteome</keyword>
<feature type="domain" description="Bacterial HORMA" evidence="1">
    <location>
        <begin position="4"/>
        <end position="161"/>
    </location>
</feature>
<dbReference type="Pfam" id="PF18138">
    <property type="entry name" value="bacHORMA_1"/>
    <property type="match status" value="1"/>
</dbReference>
<accession>F2IEA6</accession>
<dbReference type="KEGG" id="fte:Fluta_0417"/>
<dbReference type="InterPro" id="IPR041162">
    <property type="entry name" value="Bact_HORMA_1"/>
</dbReference>
<reference evidence="3" key="2">
    <citation type="submission" date="2011-02" db="EMBL/GenBank/DDBJ databases">
        <title>The complete genome of Fluviicola taffensis DSM 16823.</title>
        <authorList>
            <consortium name="US DOE Joint Genome Institute (JGI-PGF)"/>
            <person name="Lucas S."/>
            <person name="Copeland A."/>
            <person name="Lapidus A."/>
            <person name="Bruce D."/>
            <person name="Goodwin L."/>
            <person name="Pitluck S."/>
            <person name="Kyrpides N."/>
            <person name="Mavromatis K."/>
            <person name="Ivanova N."/>
            <person name="Mikhailova N."/>
            <person name="Pagani I."/>
            <person name="Chertkov O."/>
            <person name="Detter J.C."/>
            <person name="Han C."/>
            <person name="Tapia R."/>
            <person name="Land M."/>
            <person name="Hauser L."/>
            <person name="Markowitz V."/>
            <person name="Cheng J.-F."/>
            <person name="Hugenholtz P."/>
            <person name="Woyke T."/>
            <person name="Wu D."/>
            <person name="Tindall B."/>
            <person name="Pomrenke H.G."/>
            <person name="Brambilla E."/>
            <person name="Klenk H.-P."/>
            <person name="Eisen J.A."/>
        </authorList>
    </citation>
    <scope>NUCLEOTIDE SEQUENCE [LARGE SCALE GENOMIC DNA]</scope>
    <source>
        <strain evidence="3">DSM 16823 / RW262 / RW262</strain>
    </source>
</reference>
<dbReference type="EMBL" id="CP002542">
    <property type="protein sequence ID" value="AEA42424.1"/>
    <property type="molecule type" value="Genomic_DNA"/>
</dbReference>
<organism evidence="2 3">
    <name type="scientific">Fluviicola taffensis (strain DSM 16823 / NCIMB 13979 / RW262)</name>
    <dbReference type="NCBI Taxonomy" id="755732"/>
    <lineage>
        <taxon>Bacteria</taxon>
        <taxon>Pseudomonadati</taxon>
        <taxon>Bacteroidota</taxon>
        <taxon>Flavobacteriia</taxon>
        <taxon>Flavobacteriales</taxon>
        <taxon>Crocinitomicaceae</taxon>
        <taxon>Fluviicola</taxon>
    </lineage>
</organism>
<evidence type="ECO:0000313" key="2">
    <source>
        <dbReference type="EMBL" id="AEA42424.1"/>
    </source>
</evidence>
<evidence type="ECO:0000259" key="1">
    <source>
        <dbReference type="Pfam" id="PF18138"/>
    </source>
</evidence>
<evidence type="ECO:0000313" key="3">
    <source>
        <dbReference type="Proteomes" id="UP000007463"/>
    </source>
</evidence>
<sequence>MSDSYSSSVSSTYTESRAKYVMGKIYDDFCAIDLRGFDQFEANPNQLKEWKEDLFYIMTKQDLDYFQLKFSHGIPRKTVALEYKVKSDGTIHSDNDSGKINYRQFPANTTVSIVVRRYGNKEVGEYLESKGWGNNGIFVDGSTSNAGSYSKDGYGVNRNKIGQWEQ</sequence>
<dbReference type="AlphaFoldDB" id="F2IEA6"/>
<dbReference type="HOGENOM" id="CLU_1617938_0_0_10"/>
<gene>
    <name evidence="2" type="ordered locus">Fluta_0417</name>
</gene>
<dbReference type="STRING" id="755732.Fluta_0417"/>
<reference evidence="2 3" key="1">
    <citation type="journal article" date="2011" name="Stand. Genomic Sci.">
        <title>Complete genome sequence of the gliding freshwater bacterium Fluviicola taffensis type strain (RW262).</title>
        <authorList>
            <person name="Woyke T."/>
            <person name="Chertkov O."/>
            <person name="Lapidus A."/>
            <person name="Nolan M."/>
            <person name="Lucas S."/>
            <person name="Del Rio T.G."/>
            <person name="Tice H."/>
            <person name="Cheng J.F."/>
            <person name="Tapia R."/>
            <person name="Han C."/>
            <person name="Goodwin L."/>
            <person name="Pitluck S."/>
            <person name="Liolios K."/>
            <person name="Pagani I."/>
            <person name="Ivanova N."/>
            <person name="Huntemann M."/>
            <person name="Mavromatis K."/>
            <person name="Mikhailova N."/>
            <person name="Pati A."/>
            <person name="Chen A."/>
            <person name="Palaniappan K."/>
            <person name="Land M."/>
            <person name="Hauser L."/>
            <person name="Brambilla E.M."/>
            <person name="Rohde M."/>
            <person name="Mwirichia R."/>
            <person name="Sikorski J."/>
            <person name="Tindall B.J."/>
            <person name="Goker M."/>
            <person name="Bristow J."/>
            <person name="Eisen J.A."/>
            <person name="Markowitz V."/>
            <person name="Hugenholtz P."/>
            <person name="Klenk H.P."/>
            <person name="Kyrpides N.C."/>
        </authorList>
    </citation>
    <scope>NUCLEOTIDE SEQUENCE [LARGE SCALE GENOMIC DNA]</scope>
    <source>
        <strain evidence="3">DSM 16823 / RW262 / RW262</strain>
    </source>
</reference>
<proteinExistence type="predicted"/>
<dbReference type="Proteomes" id="UP000007463">
    <property type="component" value="Chromosome"/>
</dbReference>
<dbReference type="RefSeq" id="WP_013685198.1">
    <property type="nucleotide sequence ID" value="NC_015321.1"/>
</dbReference>